<evidence type="ECO:0000313" key="1">
    <source>
        <dbReference type="Ensembl" id="ENSSGRP00000040253.1"/>
    </source>
</evidence>
<gene>
    <name evidence="1" type="primary">LOC107559283</name>
</gene>
<dbReference type="AlphaFoldDB" id="A0A672MQY5"/>
<organism evidence="1 2">
    <name type="scientific">Sinocyclocheilus grahami</name>
    <name type="common">Dianchi golden-line fish</name>
    <name type="synonym">Barbus grahami</name>
    <dbReference type="NCBI Taxonomy" id="75366"/>
    <lineage>
        <taxon>Eukaryota</taxon>
        <taxon>Metazoa</taxon>
        <taxon>Chordata</taxon>
        <taxon>Craniata</taxon>
        <taxon>Vertebrata</taxon>
        <taxon>Euteleostomi</taxon>
        <taxon>Actinopterygii</taxon>
        <taxon>Neopterygii</taxon>
        <taxon>Teleostei</taxon>
        <taxon>Ostariophysi</taxon>
        <taxon>Cypriniformes</taxon>
        <taxon>Cyprinidae</taxon>
        <taxon>Cyprininae</taxon>
        <taxon>Sinocyclocheilus</taxon>
    </lineage>
</organism>
<proteinExistence type="predicted"/>
<dbReference type="PANTHER" id="PTHR28489:SF4">
    <property type="entry name" value="PROTEIN RD3-LIKE"/>
    <property type="match status" value="1"/>
</dbReference>
<protein>
    <submittedName>
        <fullName evidence="1">Protein RD3-like</fullName>
    </submittedName>
</protein>
<accession>A0A672MQY5</accession>
<dbReference type="Pfam" id="PF14473">
    <property type="entry name" value="RD3"/>
    <property type="match status" value="1"/>
</dbReference>
<keyword evidence="2" id="KW-1185">Reference proteome</keyword>
<dbReference type="Ensembl" id="ENSSGRT00000043143.1">
    <property type="protein sequence ID" value="ENSSGRP00000040253.1"/>
    <property type="gene ID" value="ENSSGRG00000021939.1"/>
</dbReference>
<name>A0A672MQY5_SINGR</name>
<dbReference type="Proteomes" id="UP000472262">
    <property type="component" value="Unassembled WGS sequence"/>
</dbReference>
<sequence>MFPWSVVFSLEPKVPGQRTPEELVTNTLMLELGAMVKRTERIHLEKAAESRRRRSSSSADYSWLAGSQPHVSYELTPGDVLELQDLCAQIPPQQCGPVIVSFRKLVSEFEPEVHEVPKLFRGVLRNCLDELQGDAELQDGVNRWEQKRSKSLSFVTFRSKFRTLNRGNFYDTLLTKSGGIITTNTCNFLCTDLEQNTPIWSLFVIYSIL</sequence>
<dbReference type="InParanoid" id="A0A672MQY5"/>
<dbReference type="PANTHER" id="PTHR28489">
    <property type="entry name" value="RENTINAL DEGENERATION 3-LIKE"/>
    <property type="match status" value="1"/>
</dbReference>
<evidence type="ECO:0000313" key="2">
    <source>
        <dbReference type="Proteomes" id="UP000472262"/>
    </source>
</evidence>
<dbReference type="InterPro" id="IPR028092">
    <property type="entry name" value="RD3"/>
</dbReference>
<reference evidence="1" key="2">
    <citation type="submission" date="2025-09" db="UniProtKB">
        <authorList>
            <consortium name="Ensembl"/>
        </authorList>
    </citation>
    <scope>IDENTIFICATION</scope>
</reference>
<reference evidence="1" key="1">
    <citation type="submission" date="2025-08" db="UniProtKB">
        <authorList>
            <consortium name="Ensembl"/>
        </authorList>
    </citation>
    <scope>IDENTIFICATION</scope>
</reference>